<protein>
    <submittedName>
        <fullName evidence="1">Uncharacterized protein</fullName>
    </submittedName>
</protein>
<name>A0A8S5UEL5_9CAUD</name>
<evidence type="ECO:0000313" key="1">
    <source>
        <dbReference type="EMBL" id="DAF92867.1"/>
    </source>
</evidence>
<proteinExistence type="predicted"/>
<organism evidence="1">
    <name type="scientific">Myoviridae sp. ctDvB7</name>
    <dbReference type="NCBI Taxonomy" id="2825057"/>
    <lineage>
        <taxon>Viruses</taxon>
        <taxon>Duplodnaviria</taxon>
        <taxon>Heunggongvirae</taxon>
        <taxon>Uroviricota</taxon>
        <taxon>Caudoviricetes</taxon>
    </lineage>
</organism>
<accession>A0A8S5UEL5</accession>
<dbReference type="EMBL" id="BK016075">
    <property type="protein sequence ID" value="DAF92867.1"/>
    <property type="molecule type" value="Genomic_DNA"/>
</dbReference>
<sequence>MRLREAIEKIKEIFPKAICINGVETIKQNGLYLVFDGCDAVSPAIDLAKFALVLAANSLDSDNFAALRELEQIRAELFRFGAKYGKNYYKQIKAAKFEGSALYLYAVIFEIEIDAVEID</sequence>
<reference evidence="1" key="1">
    <citation type="journal article" date="2021" name="Proc. Natl. Acad. Sci. U.S.A.">
        <title>A Catalog of Tens of Thousands of Viruses from Human Metagenomes Reveals Hidden Associations with Chronic Diseases.</title>
        <authorList>
            <person name="Tisza M.J."/>
            <person name="Buck C.B."/>
        </authorList>
    </citation>
    <scope>NUCLEOTIDE SEQUENCE</scope>
    <source>
        <strain evidence="1">CtDvB7</strain>
    </source>
</reference>